<evidence type="ECO:0000259" key="3">
    <source>
        <dbReference type="PROSITE" id="PS00662"/>
    </source>
</evidence>
<dbReference type="GO" id="GO:0005524">
    <property type="term" value="F:ATP binding"/>
    <property type="evidence" value="ECO:0007669"/>
    <property type="project" value="InterPro"/>
</dbReference>
<dbReference type="Pfam" id="PF00437">
    <property type="entry name" value="T2SSE"/>
    <property type="match status" value="1"/>
</dbReference>
<comment type="similarity">
    <text evidence="1">Belongs to the GSP E family.</text>
</comment>
<dbReference type="KEGG" id="fku:FGKAn22_15000"/>
<keyword evidence="5" id="KW-1185">Reference proteome</keyword>
<dbReference type="CDD" id="cd01131">
    <property type="entry name" value="PilT"/>
    <property type="match status" value="1"/>
</dbReference>
<dbReference type="GO" id="GO:0016887">
    <property type="term" value="F:ATP hydrolysis activity"/>
    <property type="evidence" value="ECO:0007669"/>
    <property type="project" value="InterPro"/>
</dbReference>
<dbReference type="PANTHER" id="PTHR30486:SF12">
    <property type="entry name" value="TYPE IV PILUS ATPASE PILU"/>
    <property type="match status" value="1"/>
</dbReference>
<dbReference type="EMBL" id="AP019536">
    <property type="protein sequence ID" value="BBI99807.1"/>
    <property type="molecule type" value="Genomic_DNA"/>
</dbReference>
<evidence type="ECO:0000313" key="5">
    <source>
        <dbReference type="Proteomes" id="UP001319121"/>
    </source>
</evidence>
<protein>
    <submittedName>
        <fullName evidence="4">Twitching motility protein PilT</fullName>
    </submittedName>
</protein>
<dbReference type="Proteomes" id="UP001319121">
    <property type="component" value="Chromosome"/>
</dbReference>
<reference evidence="4 5" key="1">
    <citation type="submission" date="2019-03" db="EMBL/GenBank/DDBJ databases">
        <title>Complete genome sequence of Ferrigenium kumadai strain An22, a microaerophilic iron-oxidizing bacterium isolated from a paddy field soil.</title>
        <authorList>
            <person name="Watanabe T."/>
            <person name="Asakawa S."/>
        </authorList>
    </citation>
    <scope>NUCLEOTIDE SEQUENCE [LARGE SCALE GENOMIC DNA]</scope>
    <source>
        <strain evidence="4 5">An22</strain>
    </source>
</reference>
<gene>
    <name evidence="4" type="primary">uptC</name>
    <name evidence="4" type="ORF">FGKAn22_15000</name>
</gene>
<sequence length="389" mass="43300">MIITPLLQLAADKQASDLFFSVGAPVNIKIDGITMPVNAQILDAEIIKRIAYELMSPKRIAVFEAEMEMNFSFRFDGIGSFRVNIFRQRGDIAIVVRYVKGQIDKVEDLHLPSVLKELIMEKRGLVLVVGATGSGKSTTLASMIQHRSSTQTGHILTIEDPIEYIFQHGKSIVNQREIGTDTQGYEKALASGMREAPDVLMIGEVRDRETLKHALIFAQTGHLCLTTLHANNSYHALNRIVNFFPYESRLGVLSDLSMCLRAVISQRLVRNVHGKQVPAVEVLLNTSLIADMIKSDEIEKIREAIEKSVSAGSQTFEQALYKLFKTGQITKEEAMRNADSASNLASLIDFSERTSTMKVPVFDPARVSPQEPQPHSDFSGIKLNLDEQK</sequence>
<evidence type="ECO:0000256" key="1">
    <source>
        <dbReference type="ARBA" id="ARBA00006611"/>
    </source>
</evidence>
<name>A0AAN1SZ94_9PROT</name>
<proteinExistence type="inferred from homology"/>
<dbReference type="InterPro" id="IPR027417">
    <property type="entry name" value="P-loop_NTPase"/>
</dbReference>
<dbReference type="SUPFAM" id="SSF52540">
    <property type="entry name" value="P-loop containing nucleoside triphosphate hydrolases"/>
    <property type="match status" value="1"/>
</dbReference>
<accession>A0AAN1SZ94</accession>
<feature type="domain" description="Bacterial type II secretion system protein E" evidence="3">
    <location>
        <begin position="193"/>
        <end position="207"/>
    </location>
</feature>
<dbReference type="RefSeq" id="WP_212785073.1">
    <property type="nucleotide sequence ID" value="NZ_AP019536.1"/>
</dbReference>
<dbReference type="PROSITE" id="PS00662">
    <property type="entry name" value="T2SP_E"/>
    <property type="match status" value="1"/>
</dbReference>
<evidence type="ECO:0000313" key="4">
    <source>
        <dbReference type="EMBL" id="BBI99807.1"/>
    </source>
</evidence>
<dbReference type="AlphaFoldDB" id="A0AAN1SZ94"/>
<dbReference type="InterPro" id="IPR001482">
    <property type="entry name" value="T2SS/T4SS_dom"/>
</dbReference>
<feature type="region of interest" description="Disordered" evidence="2">
    <location>
        <begin position="365"/>
        <end position="389"/>
    </location>
</feature>
<evidence type="ECO:0000256" key="2">
    <source>
        <dbReference type="SAM" id="MobiDB-lite"/>
    </source>
</evidence>
<dbReference type="PANTHER" id="PTHR30486">
    <property type="entry name" value="TWITCHING MOTILITY PROTEIN PILT"/>
    <property type="match status" value="1"/>
</dbReference>
<dbReference type="InterPro" id="IPR050921">
    <property type="entry name" value="T4SS_GSP_E_ATPase"/>
</dbReference>
<dbReference type="InterPro" id="IPR006321">
    <property type="entry name" value="PilT/PilU"/>
</dbReference>
<dbReference type="NCBIfam" id="TIGR01420">
    <property type="entry name" value="pilT_fam"/>
    <property type="match status" value="1"/>
</dbReference>
<organism evidence="4 5">
    <name type="scientific">Ferrigenium kumadai</name>
    <dbReference type="NCBI Taxonomy" id="1682490"/>
    <lineage>
        <taxon>Bacteria</taxon>
        <taxon>Pseudomonadati</taxon>
        <taxon>Pseudomonadota</taxon>
        <taxon>Betaproteobacteria</taxon>
        <taxon>Nitrosomonadales</taxon>
        <taxon>Gallionellaceae</taxon>
        <taxon>Ferrigenium</taxon>
    </lineage>
</organism>
<dbReference type="Gene3D" id="3.30.450.90">
    <property type="match status" value="1"/>
</dbReference>
<dbReference type="Gene3D" id="3.40.50.300">
    <property type="entry name" value="P-loop containing nucleotide triphosphate hydrolases"/>
    <property type="match status" value="1"/>
</dbReference>